<organism evidence="1 3">
    <name type="scientific">Bacillus clarus</name>
    <dbReference type="NCBI Taxonomy" id="2338372"/>
    <lineage>
        <taxon>Bacteria</taxon>
        <taxon>Bacillati</taxon>
        <taxon>Bacillota</taxon>
        <taxon>Bacilli</taxon>
        <taxon>Bacillales</taxon>
        <taxon>Bacillaceae</taxon>
        <taxon>Bacillus</taxon>
        <taxon>Bacillus cereus group</taxon>
    </lineage>
</organism>
<evidence type="ECO:0000313" key="3">
    <source>
        <dbReference type="Proteomes" id="UP000029389"/>
    </source>
</evidence>
<accession>A0A090YN16</accession>
<dbReference type="AlphaFoldDB" id="A0A090YN16"/>
<name>A0A090YN16_9BACI</name>
<dbReference type="Proteomes" id="UP000029389">
    <property type="component" value="Unassembled WGS sequence"/>
</dbReference>
<evidence type="ECO:0000313" key="1">
    <source>
        <dbReference type="EMBL" id="KFM99864.1"/>
    </source>
</evidence>
<evidence type="ECO:0000313" key="4">
    <source>
        <dbReference type="Proteomes" id="UP000264294"/>
    </source>
</evidence>
<dbReference type="EMBL" id="JMQC01000008">
    <property type="protein sequence ID" value="KFM99864.1"/>
    <property type="molecule type" value="Genomic_DNA"/>
</dbReference>
<reference evidence="1 3" key="1">
    <citation type="submission" date="2014-04" db="EMBL/GenBank/DDBJ databases">
        <authorList>
            <person name="Bishop-Lilly K.A."/>
            <person name="Broomall S.M."/>
            <person name="Chain P.S."/>
            <person name="Chertkov O."/>
            <person name="Coyne S.R."/>
            <person name="Daligault H.E."/>
            <person name="Davenport K.W."/>
            <person name="Erkkila T."/>
            <person name="Frey K.G."/>
            <person name="Gibbons H.S."/>
            <person name="Gu W."/>
            <person name="Jaissle J."/>
            <person name="Johnson S.L."/>
            <person name="Koroleva G.I."/>
            <person name="Ladner J.T."/>
            <person name="Lo C.-C."/>
            <person name="Minogue T.D."/>
            <person name="Munk C."/>
            <person name="Palacios G.F."/>
            <person name="Redden C.L."/>
            <person name="Rosenzweig C.N."/>
            <person name="Scholz M.B."/>
            <person name="Teshima H."/>
            <person name="Xu Y."/>
        </authorList>
    </citation>
    <scope>NUCLEOTIDE SEQUENCE [LARGE SCALE GENOMIC DNA]</scope>
    <source>
        <strain evidence="1 3">BHP</strain>
    </source>
</reference>
<dbReference type="PANTHER" id="PTHR40045:SF1">
    <property type="entry name" value="YQCI_YCGG FAMILY PROTEIN"/>
    <property type="match status" value="1"/>
</dbReference>
<dbReference type="EMBL" id="QVOD01000002">
    <property type="protein sequence ID" value="RFT68462.1"/>
    <property type="molecule type" value="Genomic_DNA"/>
</dbReference>
<comment type="caution">
    <text evidence="1">The sequence shown here is derived from an EMBL/GenBank/DDBJ whole genome shotgun (WGS) entry which is preliminary data.</text>
</comment>
<reference evidence="2 4" key="2">
    <citation type="submission" date="2018-08" db="EMBL/GenBank/DDBJ databases">
        <title>Bacillus clarus sp. nov. strain PS00077A.</title>
        <authorList>
            <person name="Mendez Acevedo M."/>
            <person name="Carroll L."/>
            <person name="Mukherjee M."/>
            <person name="Wiedmann M."/>
            <person name="Kovac J."/>
        </authorList>
    </citation>
    <scope>NUCLEOTIDE SEQUENCE [LARGE SCALE GENOMIC DNA]</scope>
    <source>
        <strain evidence="2 4">PS00077A</strain>
    </source>
</reference>
<proteinExistence type="predicted"/>
<dbReference type="InterPro" id="IPR014988">
    <property type="entry name" value="Uncharacterised_YqcI/YcgG"/>
</dbReference>
<keyword evidence="4" id="KW-1185">Reference proteome</keyword>
<sequence>MEQSYLLDNDGMKNRIDIPKWVMEEFENFSNVVLDPTFPCYFGLTALKKNELRYSFLCHNDWSHLSSTMLSFLELMKERPIVRRGFFLFVEPEREEKSIEYYRNYFWKVLQYLHEKDNQSWPEQIPENPDHHLWEFSFGGEPIFAFGNAPAYKQRKTRYLGNSLIIGFQPRTIFDGLEGDRSKGAYSRQMVRERVEKWDQLPKHPNISHYGDSEHREWKQYFIGDDIEPIQGKCPFHHKVEK</sequence>
<dbReference type="RefSeq" id="WP_042982955.1">
    <property type="nucleotide sequence ID" value="NZ_JMQC01000008.1"/>
</dbReference>
<dbReference type="Proteomes" id="UP000264294">
    <property type="component" value="Unassembled WGS sequence"/>
</dbReference>
<protein>
    <submittedName>
        <fullName evidence="1">YqcI/YcgG family protein</fullName>
    </submittedName>
</protein>
<gene>
    <name evidence="2" type="ORF">D0U04_03145</name>
    <name evidence="1" type="ORF">DJ93_4076</name>
</gene>
<dbReference type="PANTHER" id="PTHR40045">
    <property type="entry name" value="YCGG FAMILY PROTEIN"/>
    <property type="match status" value="1"/>
</dbReference>
<dbReference type="Pfam" id="PF08892">
    <property type="entry name" value="YqcI_YcgG"/>
    <property type="match status" value="1"/>
</dbReference>
<dbReference type="STRING" id="1405.B7492_08830"/>
<dbReference type="PATRIC" id="fig|1405.8.peg.4185"/>
<evidence type="ECO:0000313" key="2">
    <source>
        <dbReference type="EMBL" id="RFT68462.1"/>
    </source>
</evidence>